<protein>
    <submittedName>
        <fullName evidence="1">Uncharacterized protein</fullName>
    </submittedName>
</protein>
<comment type="caution">
    <text evidence="1">The sequence shown here is derived from an EMBL/GenBank/DDBJ whole genome shotgun (WGS) entry which is preliminary data.</text>
</comment>
<evidence type="ECO:0000313" key="2">
    <source>
        <dbReference type="Proteomes" id="UP000663880"/>
    </source>
</evidence>
<reference evidence="1" key="1">
    <citation type="submission" date="2021-02" db="EMBL/GenBank/DDBJ databases">
        <authorList>
            <person name="Steward A R."/>
        </authorList>
    </citation>
    <scope>NUCLEOTIDE SEQUENCE</scope>
</reference>
<dbReference type="EMBL" id="CAJOBZ010000002">
    <property type="protein sequence ID" value="CAF4762424.1"/>
    <property type="molecule type" value="Genomic_DNA"/>
</dbReference>
<proteinExistence type="predicted"/>
<keyword evidence="2" id="KW-1185">Reference proteome</keyword>
<gene>
    <name evidence="1" type="ORF">PMACD_LOCUS1380</name>
</gene>
<dbReference type="AlphaFoldDB" id="A0A821M7J4"/>
<organism evidence="1 2">
    <name type="scientific">Pieris macdunnoughi</name>
    <dbReference type="NCBI Taxonomy" id="345717"/>
    <lineage>
        <taxon>Eukaryota</taxon>
        <taxon>Metazoa</taxon>
        <taxon>Ecdysozoa</taxon>
        <taxon>Arthropoda</taxon>
        <taxon>Hexapoda</taxon>
        <taxon>Insecta</taxon>
        <taxon>Pterygota</taxon>
        <taxon>Neoptera</taxon>
        <taxon>Endopterygota</taxon>
        <taxon>Lepidoptera</taxon>
        <taxon>Glossata</taxon>
        <taxon>Ditrysia</taxon>
        <taxon>Papilionoidea</taxon>
        <taxon>Pieridae</taxon>
        <taxon>Pierinae</taxon>
        <taxon>Pieris</taxon>
    </lineage>
</organism>
<sequence>MWDNMQISGYILASLLAMAGDGHPVSSRLETVGRDDKIEDLMPYCPPTHKYATIVVLPSFLCCWKGWSRPVFGPIAA</sequence>
<name>A0A821M7J4_9NEOP</name>
<accession>A0A821M7J4</accession>
<dbReference type="Proteomes" id="UP000663880">
    <property type="component" value="Unassembled WGS sequence"/>
</dbReference>
<evidence type="ECO:0000313" key="1">
    <source>
        <dbReference type="EMBL" id="CAF4762424.1"/>
    </source>
</evidence>